<dbReference type="AlphaFoldDB" id="A0A7E4ZWC6"/>
<accession>A0A7E4ZWC6</accession>
<feature type="transmembrane region" description="Helical" evidence="1">
    <location>
        <begin position="33"/>
        <end position="58"/>
    </location>
</feature>
<proteinExistence type="predicted"/>
<organism evidence="2 3">
    <name type="scientific">Panagrellus redivivus</name>
    <name type="common">Microworm</name>
    <dbReference type="NCBI Taxonomy" id="6233"/>
    <lineage>
        <taxon>Eukaryota</taxon>
        <taxon>Metazoa</taxon>
        <taxon>Ecdysozoa</taxon>
        <taxon>Nematoda</taxon>
        <taxon>Chromadorea</taxon>
        <taxon>Rhabditida</taxon>
        <taxon>Tylenchina</taxon>
        <taxon>Panagrolaimomorpha</taxon>
        <taxon>Panagrolaimoidea</taxon>
        <taxon>Panagrolaimidae</taxon>
        <taxon>Panagrellus</taxon>
    </lineage>
</organism>
<name>A0A7E4ZWC6_PANRE</name>
<reference evidence="2" key="1">
    <citation type="journal article" date="2013" name="Genetics">
        <title>The draft genome and transcriptome of Panagrellus redivivus are shaped by the harsh demands of a free-living lifestyle.</title>
        <authorList>
            <person name="Srinivasan J."/>
            <person name="Dillman A.R."/>
            <person name="Macchietto M.G."/>
            <person name="Heikkinen L."/>
            <person name="Lakso M."/>
            <person name="Fracchia K.M."/>
            <person name="Antoshechkin I."/>
            <person name="Mortazavi A."/>
            <person name="Wong G."/>
            <person name="Sternberg P.W."/>
        </authorList>
    </citation>
    <scope>NUCLEOTIDE SEQUENCE [LARGE SCALE GENOMIC DNA]</scope>
    <source>
        <strain evidence="2">MT8872</strain>
    </source>
</reference>
<dbReference type="WBParaSite" id="Pan_g21575.t1">
    <property type="protein sequence ID" value="Pan_g21575.t1"/>
    <property type="gene ID" value="Pan_g21575"/>
</dbReference>
<evidence type="ECO:0000313" key="2">
    <source>
        <dbReference type="Proteomes" id="UP000492821"/>
    </source>
</evidence>
<reference evidence="3" key="2">
    <citation type="submission" date="2020-10" db="UniProtKB">
        <authorList>
            <consortium name="WormBaseParasite"/>
        </authorList>
    </citation>
    <scope>IDENTIFICATION</scope>
</reference>
<dbReference type="Pfam" id="PF10321">
    <property type="entry name" value="7TM_GPCR_Srt"/>
    <property type="match status" value="1"/>
</dbReference>
<keyword evidence="1" id="KW-0472">Membrane</keyword>
<dbReference type="PANTHER" id="PTHR23021:SF11">
    <property type="entry name" value="SERPENTINE RECEPTOR, CLASS T"/>
    <property type="match status" value="1"/>
</dbReference>
<dbReference type="InterPro" id="IPR019425">
    <property type="entry name" value="7TM_GPCR_serpentine_rcpt_Srt"/>
</dbReference>
<feature type="transmembrane region" description="Helical" evidence="1">
    <location>
        <begin position="243"/>
        <end position="266"/>
    </location>
</feature>
<protein>
    <submittedName>
        <fullName evidence="3">G_PROTEIN_RECEP_F1_2 domain-containing protein</fullName>
    </submittedName>
</protein>
<sequence length="333" mass="37956">MNRFLLPRFDDGDMYSCSRYTAEEWDSFRNPNLFIGLFYICSGIIYDVLYLPVLAVMTQPKFRHRSCYRIMLYLGVIDFTCVIINSIISGYFSIVGSVYCTRPMLTYIAGCISTALWTTSCATCFLLAFNRCITMTRPKLADRLFDGYRTWLFLCLPTLYFLYFLWFTPPLLFSSNHYAMFFNPYVGIPGFNQEEDERKYASLPHTINNIADVLCLSITYIAFCIYIAKTASANISSPTRQTFVQASVICSINAIAAVIYVIMQFVPTPTTLIVIGQVAWQASHGAPVFSYLFLNKSIRNAVKRMLPNRNPTVVKCTTTPAEQRHSSLRTTTT</sequence>
<feature type="transmembrane region" description="Helical" evidence="1">
    <location>
        <begin position="70"/>
        <end position="92"/>
    </location>
</feature>
<dbReference type="PANTHER" id="PTHR23021">
    <property type="entry name" value="SERPENTINE RECEPTOR, CLASS T"/>
    <property type="match status" value="1"/>
</dbReference>
<keyword evidence="2" id="KW-1185">Reference proteome</keyword>
<evidence type="ECO:0000256" key="1">
    <source>
        <dbReference type="SAM" id="Phobius"/>
    </source>
</evidence>
<feature type="transmembrane region" description="Helical" evidence="1">
    <location>
        <begin position="104"/>
        <end position="129"/>
    </location>
</feature>
<keyword evidence="1" id="KW-1133">Transmembrane helix</keyword>
<dbReference type="Proteomes" id="UP000492821">
    <property type="component" value="Unassembled WGS sequence"/>
</dbReference>
<dbReference type="Gene3D" id="1.20.1070.10">
    <property type="entry name" value="Rhodopsin 7-helix transmembrane proteins"/>
    <property type="match status" value="1"/>
</dbReference>
<keyword evidence="1" id="KW-0812">Transmembrane</keyword>
<evidence type="ECO:0000313" key="3">
    <source>
        <dbReference type="WBParaSite" id="Pan_g21575.t1"/>
    </source>
</evidence>
<feature type="transmembrane region" description="Helical" evidence="1">
    <location>
        <begin position="210"/>
        <end position="231"/>
    </location>
</feature>
<feature type="transmembrane region" description="Helical" evidence="1">
    <location>
        <begin position="272"/>
        <end position="294"/>
    </location>
</feature>
<dbReference type="SUPFAM" id="SSF81321">
    <property type="entry name" value="Family A G protein-coupled receptor-like"/>
    <property type="match status" value="1"/>
</dbReference>
<feature type="transmembrane region" description="Helical" evidence="1">
    <location>
        <begin position="150"/>
        <end position="168"/>
    </location>
</feature>